<dbReference type="InterPro" id="IPR001005">
    <property type="entry name" value="SANT/Myb"/>
</dbReference>
<evidence type="ECO:0000313" key="4">
    <source>
        <dbReference type="RefSeq" id="XP_019708314.1"/>
    </source>
</evidence>
<accession>A0A6J0PMK6</accession>
<dbReference type="SUPFAM" id="SSF46689">
    <property type="entry name" value="Homeodomain-like"/>
    <property type="match status" value="1"/>
</dbReference>
<dbReference type="PANTHER" id="PTHR47863:SF4">
    <property type="entry name" value="RING_FYVE_PHD ZINC FINGER SUPERFAMILY PROTEIN"/>
    <property type="match status" value="1"/>
</dbReference>
<dbReference type="InParanoid" id="A0A6J0PMK6"/>
<gene>
    <name evidence="4" type="primary">LOC105051333</name>
</gene>
<organism evidence="3 4">
    <name type="scientific">Elaeis guineensis var. tenera</name>
    <name type="common">Oil palm</name>
    <dbReference type="NCBI Taxonomy" id="51953"/>
    <lineage>
        <taxon>Eukaryota</taxon>
        <taxon>Viridiplantae</taxon>
        <taxon>Streptophyta</taxon>
        <taxon>Embryophyta</taxon>
        <taxon>Tracheophyta</taxon>
        <taxon>Spermatophyta</taxon>
        <taxon>Magnoliopsida</taxon>
        <taxon>Liliopsida</taxon>
        <taxon>Arecaceae</taxon>
        <taxon>Arecoideae</taxon>
        <taxon>Cocoseae</taxon>
        <taxon>Elaeidinae</taxon>
        <taxon>Elaeis</taxon>
    </lineage>
</organism>
<dbReference type="OrthoDB" id="692459at2759"/>
<dbReference type="RefSeq" id="XP_019708314.1">
    <property type="nucleotide sequence ID" value="XM_019852755.1"/>
</dbReference>
<feature type="region of interest" description="Disordered" evidence="1">
    <location>
        <begin position="32"/>
        <end position="86"/>
    </location>
</feature>
<dbReference type="AlphaFoldDB" id="A0A6J0PMK6"/>
<dbReference type="Proteomes" id="UP000504607">
    <property type="component" value="Chromosome 9"/>
</dbReference>
<dbReference type="CDD" id="cd11660">
    <property type="entry name" value="SANT_TRF"/>
    <property type="match status" value="1"/>
</dbReference>
<evidence type="ECO:0000259" key="2">
    <source>
        <dbReference type="PROSITE" id="PS50090"/>
    </source>
</evidence>
<keyword evidence="3" id="KW-1185">Reference proteome</keyword>
<dbReference type="Gene3D" id="1.10.10.60">
    <property type="entry name" value="Homeodomain-like"/>
    <property type="match status" value="1"/>
</dbReference>
<evidence type="ECO:0000256" key="1">
    <source>
        <dbReference type="SAM" id="MobiDB-lite"/>
    </source>
</evidence>
<dbReference type="InterPro" id="IPR009057">
    <property type="entry name" value="Homeodomain-like_sf"/>
</dbReference>
<reference evidence="4" key="1">
    <citation type="submission" date="2025-08" db="UniProtKB">
        <authorList>
            <consortium name="RefSeq"/>
        </authorList>
    </citation>
    <scope>IDENTIFICATION</scope>
</reference>
<feature type="compositionally biased region" description="Basic and acidic residues" evidence="1">
    <location>
        <begin position="45"/>
        <end position="55"/>
    </location>
</feature>
<name>A0A6J0PMK6_ELAGV</name>
<dbReference type="PANTHER" id="PTHR47863">
    <property type="entry name" value="RING/FYVE/PHD ZINC FINGER SUPERFAMILY PROTEIN"/>
    <property type="match status" value="1"/>
</dbReference>
<sequence>MFGWQSTSNQQNLKKELIMHLKNQGQVEAFLDHDTGHKSPSPQTSEKHCESRRQDAAVGEACHPQGTVGDQGWNDASPGKNLKYRSRSKRYSNPIIPSGRRKKLAWTVQEEEALKDAVQKFSVNSDGTLPWTKILEFGCRVFHKTHQPGDLKDKWRNIQISVRCIRLNRLICGISSWTDGQPIRFERFFRKTPSNRSVRYGSDPYHPKLSGMDRYSLVRHIPVNAAVNPYYRYVISAIEAVGQGVDPSGPKDIYGQLFDSNKEDLQRWITSYKNK</sequence>
<protein>
    <submittedName>
        <fullName evidence="4">Uncharacterized protein LOC105051333</fullName>
    </submittedName>
</protein>
<dbReference type="PROSITE" id="PS50090">
    <property type="entry name" value="MYB_LIKE"/>
    <property type="match status" value="1"/>
</dbReference>
<evidence type="ECO:0000313" key="3">
    <source>
        <dbReference type="Proteomes" id="UP000504607"/>
    </source>
</evidence>
<feature type="domain" description="Myb-like" evidence="2">
    <location>
        <begin position="98"/>
        <end position="159"/>
    </location>
</feature>
<proteinExistence type="predicted"/>